<dbReference type="SMART" id="SM00344">
    <property type="entry name" value="HTH_ASNC"/>
    <property type="match status" value="1"/>
</dbReference>
<dbReference type="SUPFAM" id="SSF46785">
    <property type="entry name" value="Winged helix' DNA-binding domain"/>
    <property type="match status" value="1"/>
</dbReference>
<evidence type="ECO:0000256" key="2">
    <source>
        <dbReference type="ARBA" id="ARBA00023125"/>
    </source>
</evidence>
<dbReference type="EMBL" id="CP039704">
    <property type="protein sequence ID" value="QCI79177.1"/>
    <property type="molecule type" value="Genomic_DNA"/>
</dbReference>
<protein>
    <submittedName>
        <fullName evidence="5">Lrp/AsnC family transcriptional regulator</fullName>
    </submittedName>
</protein>
<dbReference type="InterPro" id="IPR019887">
    <property type="entry name" value="Tscrpt_reg_AsnC/Lrp_C"/>
</dbReference>
<keyword evidence="3" id="KW-0804">Transcription</keyword>
<dbReference type="InterPro" id="IPR019888">
    <property type="entry name" value="Tscrpt_reg_AsnC-like"/>
</dbReference>
<name>A0A4D7C8W5_9SPHN</name>
<dbReference type="PANTHER" id="PTHR30154:SF34">
    <property type="entry name" value="TRANSCRIPTIONAL REGULATOR AZLB"/>
    <property type="match status" value="1"/>
</dbReference>
<dbReference type="GO" id="GO:0006355">
    <property type="term" value="P:regulation of DNA-templated transcription"/>
    <property type="evidence" value="ECO:0007669"/>
    <property type="project" value="UniProtKB-ARBA"/>
</dbReference>
<dbReference type="InterPro" id="IPR011008">
    <property type="entry name" value="Dimeric_a/b-barrel"/>
</dbReference>
<organism evidence="5 6">
    <name type="scientific">Hankyongella ginsenosidimutans</name>
    <dbReference type="NCBI Taxonomy" id="1763828"/>
    <lineage>
        <taxon>Bacteria</taxon>
        <taxon>Pseudomonadati</taxon>
        <taxon>Pseudomonadota</taxon>
        <taxon>Alphaproteobacteria</taxon>
        <taxon>Sphingomonadales</taxon>
        <taxon>Sphingomonadaceae</taxon>
        <taxon>Hankyongella</taxon>
    </lineage>
</organism>
<evidence type="ECO:0000256" key="3">
    <source>
        <dbReference type="ARBA" id="ARBA00023163"/>
    </source>
</evidence>
<dbReference type="InterPro" id="IPR000485">
    <property type="entry name" value="AsnC-type_HTH_dom"/>
</dbReference>
<evidence type="ECO:0000259" key="4">
    <source>
        <dbReference type="PROSITE" id="PS50956"/>
    </source>
</evidence>
<keyword evidence="1" id="KW-0805">Transcription regulation</keyword>
<dbReference type="Pfam" id="PF01037">
    <property type="entry name" value="AsnC_trans_reg"/>
    <property type="match status" value="1"/>
</dbReference>
<dbReference type="AlphaFoldDB" id="A0A4D7C8W5"/>
<dbReference type="CDD" id="cd00090">
    <property type="entry name" value="HTH_ARSR"/>
    <property type="match status" value="1"/>
</dbReference>
<dbReference type="PROSITE" id="PS50956">
    <property type="entry name" value="HTH_ASNC_2"/>
    <property type="match status" value="1"/>
</dbReference>
<dbReference type="InterPro" id="IPR036388">
    <property type="entry name" value="WH-like_DNA-bd_sf"/>
</dbReference>
<dbReference type="SUPFAM" id="SSF54909">
    <property type="entry name" value="Dimeric alpha+beta barrel"/>
    <property type="match status" value="1"/>
</dbReference>
<dbReference type="GO" id="GO:0043200">
    <property type="term" value="P:response to amino acid"/>
    <property type="evidence" value="ECO:0007669"/>
    <property type="project" value="TreeGrafter"/>
</dbReference>
<dbReference type="Gene3D" id="1.10.10.10">
    <property type="entry name" value="Winged helix-like DNA-binding domain superfamily/Winged helix DNA-binding domain"/>
    <property type="match status" value="1"/>
</dbReference>
<evidence type="ECO:0000256" key="1">
    <source>
        <dbReference type="ARBA" id="ARBA00023015"/>
    </source>
</evidence>
<dbReference type="Proteomes" id="UP000298714">
    <property type="component" value="Chromosome"/>
</dbReference>
<dbReference type="InterPro" id="IPR011991">
    <property type="entry name" value="ArsR-like_HTH"/>
</dbReference>
<accession>A0A4D7C8W5</accession>
<dbReference type="GO" id="GO:0005829">
    <property type="term" value="C:cytosol"/>
    <property type="evidence" value="ECO:0007669"/>
    <property type="project" value="TreeGrafter"/>
</dbReference>
<evidence type="ECO:0000313" key="6">
    <source>
        <dbReference type="Proteomes" id="UP000298714"/>
    </source>
</evidence>
<keyword evidence="2" id="KW-0238">DNA-binding</keyword>
<proteinExistence type="predicted"/>
<dbReference type="GO" id="GO:0043565">
    <property type="term" value="F:sequence-specific DNA binding"/>
    <property type="evidence" value="ECO:0007669"/>
    <property type="project" value="InterPro"/>
</dbReference>
<sequence>MAELDEFDRNILALLQEDARMPVATIADRIALSATPCSRRIKRLEETGVIEGYGARLNARALGFGLEAFVEVNLEAHTDANTARFHETISAMPNVMACHAVTGDMDYLLHILAEDVDHLSQVVLKTLVRIPGVRDVKSMLVLETVKKSHRTPIRDQGDGRWRASYISTMRKLLCLAPWFWPPVRRPTSRRTVAASPRR</sequence>
<dbReference type="PRINTS" id="PR00033">
    <property type="entry name" value="HTHASNC"/>
</dbReference>
<dbReference type="Gene3D" id="3.30.70.920">
    <property type="match status" value="1"/>
</dbReference>
<gene>
    <name evidence="5" type="ORF">E6W36_05255</name>
</gene>
<keyword evidence="6" id="KW-1185">Reference proteome</keyword>
<evidence type="ECO:0000313" key="5">
    <source>
        <dbReference type="EMBL" id="QCI79177.1"/>
    </source>
</evidence>
<reference evidence="6" key="1">
    <citation type="submission" date="2019-04" db="EMBL/GenBank/DDBJ databases">
        <title>Complete genome sequence of Sphingomonas sp. W1-2-3.</title>
        <authorList>
            <person name="Im W.T."/>
        </authorList>
    </citation>
    <scope>NUCLEOTIDE SEQUENCE [LARGE SCALE GENOMIC DNA]</scope>
    <source>
        <strain evidence="6">W1-2-3</strain>
    </source>
</reference>
<dbReference type="PANTHER" id="PTHR30154">
    <property type="entry name" value="LEUCINE-RESPONSIVE REGULATORY PROTEIN"/>
    <property type="match status" value="1"/>
</dbReference>
<dbReference type="Pfam" id="PF13412">
    <property type="entry name" value="HTH_24"/>
    <property type="match status" value="1"/>
</dbReference>
<dbReference type="RefSeq" id="WP_222873995.1">
    <property type="nucleotide sequence ID" value="NZ_CP039704.1"/>
</dbReference>
<dbReference type="InterPro" id="IPR036390">
    <property type="entry name" value="WH_DNA-bd_sf"/>
</dbReference>
<dbReference type="KEGG" id="hgn:E6W36_05255"/>
<feature type="domain" description="HTH asnC-type" evidence="4">
    <location>
        <begin position="4"/>
        <end position="65"/>
    </location>
</feature>